<sequence>MESLNISRSRQGKTTGWKKAAKINCIILVCMSITLISSLIVAIVFNGGFRKALVFYDGSCDGGTVSQVNTALHLLINIASTLILASSNFFMQVLNSPSREEINVAHFKGSWLEIGVPSLRNITHISKFKKWCWILLLLSSIPIHLLFNSAVFEMDHRESTFSLTIASEAFTNGGSYYPVGASLLLPGDNSSNVYVDQSLKQYSNETSDIVQNISAIARNAHEWERLHTIDCQQEYLKCSGLRSHRNLLVITDKAGGWIRDRMWQLNDEQTELWDRYVSPDEPNHLFFHDRCHMSATKTSPGSISCSNNCREHLPPEIDLDVLVDVSNWSYTFDHSFLSSDTYYGSLEPGALNLSNVYCLAEPLDGRCHIALLPTLLMGVTLCAIIKTCTAVVITRTLSRQNQTSLVTLRDAIASFLEESDPATAGLCTLGQNDIRRLLSNKDKLIISGPRQWLPARKPRAVVVPVSEWLTSYSIFALSIAACAICLGMAHLSGAHFVGGSFLQSDENPFLSDSFTLLGGIMITNSPQLLLSLYYLTYNNLFTRLQMAREWAYFLEQYRPLRVTDPKGEQYATYWLQLPYKYSIPLIIISIGLHWLLSNAVYLFVSIGGYYEELTRGAQPDPSLPPNTTVNVGFSVYALWTMMVVLGVLTVFPIHLSLETLPLNMLNVGSNSFALSAACHASRLSNATKPSRSISTPKQISSKHIFSSLKLPFRSINGPYRPIREASLEADSNSVALQRPQAPSPSPLLNDQVQEETLFRNLVRSKIRWGVVRMHPEWCAEFGHESVVGHFGFGVQEDNVQSPVPGRLYA</sequence>
<reference evidence="1 2" key="1">
    <citation type="journal article" date="2022" name="New Phytol.">
        <title>Ecological generalism drives hyperdiversity of secondary metabolite gene clusters in xylarialean endophytes.</title>
        <authorList>
            <person name="Franco M.E.E."/>
            <person name="Wisecaver J.H."/>
            <person name="Arnold A.E."/>
            <person name="Ju Y.M."/>
            <person name="Slot J.C."/>
            <person name="Ahrendt S."/>
            <person name="Moore L.P."/>
            <person name="Eastman K.E."/>
            <person name="Scott K."/>
            <person name="Konkel Z."/>
            <person name="Mondo S.J."/>
            <person name="Kuo A."/>
            <person name="Hayes R.D."/>
            <person name="Haridas S."/>
            <person name="Andreopoulos B."/>
            <person name="Riley R."/>
            <person name="LaButti K."/>
            <person name="Pangilinan J."/>
            <person name="Lipzen A."/>
            <person name="Amirebrahimi M."/>
            <person name="Yan J."/>
            <person name="Adam C."/>
            <person name="Keymanesh K."/>
            <person name="Ng V."/>
            <person name="Louie K."/>
            <person name="Northen T."/>
            <person name="Drula E."/>
            <person name="Henrissat B."/>
            <person name="Hsieh H.M."/>
            <person name="Youens-Clark K."/>
            <person name="Lutzoni F."/>
            <person name="Miadlikowska J."/>
            <person name="Eastwood D.C."/>
            <person name="Hamelin R.C."/>
            <person name="Grigoriev I.V."/>
            <person name="U'Ren J.M."/>
        </authorList>
    </citation>
    <scope>NUCLEOTIDE SEQUENCE [LARGE SCALE GENOMIC DNA]</scope>
    <source>
        <strain evidence="1 2">ER1909</strain>
    </source>
</reference>
<protein>
    <submittedName>
        <fullName evidence="1">Uncharacterized protein</fullName>
    </submittedName>
</protein>
<dbReference type="Proteomes" id="UP001497680">
    <property type="component" value="Unassembled WGS sequence"/>
</dbReference>
<organism evidence="1 2">
    <name type="scientific">Hypoxylon rubiginosum</name>
    <dbReference type="NCBI Taxonomy" id="110542"/>
    <lineage>
        <taxon>Eukaryota</taxon>
        <taxon>Fungi</taxon>
        <taxon>Dikarya</taxon>
        <taxon>Ascomycota</taxon>
        <taxon>Pezizomycotina</taxon>
        <taxon>Sordariomycetes</taxon>
        <taxon>Xylariomycetidae</taxon>
        <taxon>Xylariales</taxon>
        <taxon>Hypoxylaceae</taxon>
        <taxon>Hypoxylon</taxon>
    </lineage>
</organism>
<evidence type="ECO:0000313" key="2">
    <source>
        <dbReference type="Proteomes" id="UP001497680"/>
    </source>
</evidence>
<gene>
    <name evidence="1" type="ORF">F4821DRAFT_222622</name>
</gene>
<dbReference type="EMBL" id="MU394281">
    <property type="protein sequence ID" value="KAI6093302.1"/>
    <property type="molecule type" value="Genomic_DNA"/>
</dbReference>
<name>A0ACC0DKD9_9PEZI</name>
<accession>A0ACC0DKD9</accession>
<keyword evidence="2" id="KW-1185">Reference proteome</keyword>
<comment type="caution">
    <text evidence="1">The sequence shown here is derived from an EMBL/GenBank/DDBJ whole genome shotgun (WGS) entry which is preliminary data.</text>
</comment>
<proteinExistence type="predicted"/>
<evidence type="ECO:0000313" key="1">
    <source>
        <dbReference type="EMBL" id="KAI6093302.1"/>
    </source>
</evidence>